<dbReference type="Proteomes" id="UP000551563">
    <property type="component" value="Unassembled WGS sequence"/>
</dbReference>
<dbReference type="AlphaFoldDB" id="A0A7V6PB48"/>
<evidence type="ECO:0000313" key="1">
    <source>
        <dbReference type="EMBL" id="HHV67769.1"/>
    </source>
</evidence>
<name>A0A7V6PB48_9HYPH</name>
<dbReference type="RefSeq" id="WP_278501067.1">
    <property type="nucleotide sequence ID" value="NZ_CP122438.1"/>
</dbReference>
<sequence>MNEAEIEALISDLQRVLSQSEFSWVADAALQNRSPTDSRALVALALLQAIESVTVDLAEVEAAVLERLDVEGVDFQPSYEDAADVGTDGRTGEAFVEETSRMRGPLRSATIRELASLRSVFTEFRGHLYDNGN</sequence>
<accession>A0A7V6PB48</accession>
<comment type="caution">
    <text evidence="1">The sequence shown here is derived from an EMBL/GenBank/DDBJ whole genome shotgun (WGS) entry which is preliminary data.</text>
</comment>
<gene>
    <name evidence="1" type="ORF">GXX48_09030</name>
</gene>
<organism evidence="1 2">
    <name type="scientific">Brucella intermedia</name>
    <dbReference type="NCBI Taxonomy" id="94625"/>
    <lineage>
        <taxon>Bacteria</taxon>
        <taxon>Pseudomonadati</taxon>
        <taxon>Pseudomonadota</taxon>
        <taxon>Alphaproteobacteria</taxon>
        <taxon>Hyphomicrobiales</taxon>
        <taxon>Brucellaceae</taxon>
        <taxon>Brucella/Ochrobactrum group</taxon>
        <taxon>Brucella</taxon>
    </lineage>
</organism>
<protein>
    <submittedName>
        <fullName evidence="1">Uncharacterized protein</fullName>
    </submittedName>
</protein>
<proteinExistence type="predicted"/>
<dbReference type="EMBL" id="DUMN01000269">
    <property type="protein sequence ID" value="HHV67769.1"/>
    <property type="molecule type" value="Genomic_DNA"/>
</dbReference>
<reference evidence="1 2" key="1">
    <citation type="journal article" date="2020" name="Biotechnol. Biofuels">
        <title>New insights from the biogas microbiome by comprehensive genome-resolved metagenomics of nearly 1600 species originating from multiple anaerobic digesters.</title>
        <authorList>
            <person name="Campanaro S."/>
            <person name="Treu L."/>
            <person name="Rodriguez-R L.M."/>
            <person name="Kovalovszki A."/>
            <person name="Ziels R.M."/>
            <person name="Maus I."/>
            <person name="Zhu X."/>
            <person name="Kougias P.G."/>
            <person name="Basile A."/>
            <person name="Luo G."/>
            <person name="Schluter A."/>
            <person name="Konstantinidis K.T."/>
            <person name="Angelidaki I."/>
        </authorList>
    </citation>
    <scope>NUCLEOTIDE SEQUENCE [LARGE SCALE GENOMIC DNA]</scope>
    <source>
        <strain evidence="1">AS04akNAM_66</strain>
    </source>
</reference>
<evidence type="ECO:0000313" key="2">
    <source>
        <dbReference type="Proteomes" id="UP000551563"/>
    </source>
</evidence>